<keyword evidence="3 7" id="KW-0812">Transmembrane</keyword>
<dbReference type="GO" id="GO:0022857">
    <property type="term" value="F:transmembrane transporter activity"/>
    <property type="evidence" value="ECO:0007669"/>
    <property type="project" value="InterPro"/>
</dbReference>
<evidence type="ECO:0000256" key="7">
    <source>
        <dbReference type="SAM" id="Phobius"/>
    </source>
</evidence>
<feature type="transmembrane region" description="Helical" evidence="7">
    <location>
        <begin position="68"/>
        <end position="90"/>
    </location>
</feature>
<comment type="caution">
    <text evidence="8">The sequence shown here is derived from an EMBL/GenBank/DDBJ whole genome shotgun (WGS) entry which is preliminary data.</text>
</comment>
<keyword evidence="2" id="KW-1003">Cell membrane</keyword>
<dbReference type="PANTHER" id="PTHR43370:SF1">
    <property type="entry name" value="GUANOSINE ABC TRANSPORTER PERMEASE PROTEIN NUPQ"/>
    <property type="match status" value="1"/>
</dbReference>
<accession>A0A936N8Y0</accession>
<evidence type="ECO:0000256" key="2">
    <source>
        <dbReference type="ARBA" id="ARBA00022475"/>
    </source>
</evidence>
<evidence type="ECO:0000256" key="3">
    <source>
        <dbReference type="ARBA" id="ARBA00022692"/>
    </source>
</evidence>
<evidence type="ECO:0000256" key="6">
    <source>
        <dbReference type="SAM" id="MobiDB-lite"/>
    </source>
</evidence>
<dbReference type="InterPro" id="IPR001851">
    <property type="entry name" value="ABC_transp_permease"/>
</dbReference>
<evidence type="ECO:0000313" key="8">
    <source>
        <dbReference type="EMBL" id="MBK9295805.1"/>
    </source>
</evidence>
<gene>
    <name evidence="8" type="ORF">IPN02_02800</name>
</gene>
<dbReference type="CDD" id="cd06580">
    <property type="entry name" value="TM_PBP1_transp_TpRbsC_like"/>
    <property type="match status" value="1"/>
</dbReference>
<feature type="transmembrane region" description="Helical" evidence="7">
    <location>
        <begin position="339"/>
        <end position="360"/>
    </location>
</feature>
<name>A0A936N8Y0_9ACTN</name>
<dbReference type="EMBL" id="JADJZA010000001">
    <property type="protein sequence ID" value="MBK9295805.1"/>
    <property type="molecule type" value="Genomic_DNA"/>
</dbReference>
<keyword evidence="4 7" id="KW-1133">Transmembrane helix</keyword>
<comment type="subcellular location">
    <subcellularLocation>
        <location evidence="1">Cell membrane</location>
        <topology evidence="1">Multi-pass membrane protein</topology>
    </subcellularLocation>
</comment>
<dbReference type="GO" id="GO:0005886">
    <property type="term" value="C:plasma membrane"/>
    <property type="evidence" value="ECO:0007669"/>
    <property type="project" value="UniProtKB-SubCell"/>
</dbReference>
<evidence type="ECO:0000313" key="9">
    <source>
        <dbReference type="Proteomes" id="UP000727993"/>
    </source>
</evidence>
<feature type="transmembrane region" description="Helical" evidence="7">
    <location>
        <begin position="31"/>
        <end position="48"/>
    </location>
</feature>
<feature type="transmembrane region" description="Helical" evidence="7">
    <location>
        <begin position="214"/>
        <end position="236"/>
    </location>
</feature>
<reference evidence="8 9" key="1">
    <citation type="submission" date="2020-10" db="EMBL/GenBank/DDBJ databases">
        <title>Connecting structure to function with the recovery of over 1000 high-quality activated sludge metagenome-assembled genomes encoding full-length rRNA genes using long-read sequencing.</title>
        <authorList>
            <person name="Singleton C.M."/>
            <person name="Petriglieri F."/>
            <person name="Kristensen J.M."/>
            <person name="Kirkegaard R.H."/>
            <person name="Michaelsen T.Y."/>
            <person name="Andersen M.H."/>
            <person name="Karst S.M."/>
            <person name="Dueholm M.S."/>
            <person name="Nielsen P.H."/>
            <person name="Albertsen M."/>
        </authorList>
    </citation>
    <scope>NUCLEOTIDE SEQUENCE [LARGE SCALE GENOMIC DNA]</scope>
    <source>
        <strain evidence="8">Lyne_18-Q3-R50-59_MAXAC.006</strain>
    </source>
</reference>
<dbReference type="AlphaFoldDB" id="A0A936N8Y0"/>
<evidence type="ECO:0000256" key="1">
    <source>
        <dbReference type="ARBA" id="ARBA00004651"/>
    </source>
</evidence>
<feature type="transmembrane region" description="Helical" evidence="7">
    <location>
        <begin position="267"/>
        <end position="290"/>
    </location>
</feature>
<feature type="transmembrane region" description="Helical" evidence="7">
    <location>
        <begin position="302"/>
        <end position="327"/>
    </location>
</feature>
<evidence type="ECO:0000256" key="4">
    <source>
        <dbReference type="ARBA" id="ARBA00022989"/>
    </source>
</evidence>
<dbReference type="PANTHER" id="PTHR43370">
    <property type="entry name" value="SUGAR ABC TRANSPORTER INTEGRAL MEMBRANE PROTEIN-RELATED"/>
    <property type="match status" value="1"/>
</dbReference>
<feature type="transmembrane region" description="Helical" evidence="7">
    <location>
        <begin position="395"/>
        <end position="412"/>
    </location>
</feature>
<proteinExistence type="predicted"/>
<organism evidence="8 9">
    <name type="scientific">Candidatus Neomicrothrix subdominans</name>
    <dbReference type="NCBI Taxonomy" id="2954438"/>
    <lineage>
        <taxon>Bacteria</taxon>
        <taxon>Bacillati</taxon>
        <taxon>Actinomycetota</taxon>
        <taxon>Acidimicrobiia</taxon>
        <taxon>Acidimicrobiales</taxon>
        <taxon>Microthrixaceae</taxon>
        <taxon>Candidatus Neomicrothrix</taxon>
    </lineage>
</organism>
<dbReference type="Proteomes" id="UP000727993">
    <property type="component" value="Unassembled WGS sequence"/>
</dbReference>
<evidence type="ECO:0000256" key="5">
    <source>
        <dbReference type="ARBA" id="ARBA00023136"/>
    </source>
</evidence>
<dbReference type="Pfam" id="PF02653">
    <property type="entry name" value="BPD_transp_2"/>
    <property type="match status" value="1"/>
</dbReference>
<feature type="region of interest" description="Disordered" evidence="6">
    <location>
        <begin position="1"/>
        <end position="21"/>
    </location>
</feature>
<protein>
    <submittedName>
        <fullName evidence="8">ABC transporter permease</fullName>
    </submittedName>
</protein>
<sequence>MTMAPPIRDLPEDMLEPEGPRSRTLSTVARWALFALAGTFIMSVTRVMSGATDLTSSGLVVETLRLTVPFALAALGGLFAERAGVVNIGLEGMMIMGTWFGAYGGWQWGVWGGLAFGMLGGALGGGLHATATVIFKVDHIISGVAINLLAPGLARYLSAAVYANAGSGAGVRQSPPVKGDFPTITITPLSNALGTIEDHHWFFISDAAGMARGLVTGLSLFTLLVIVLAPAVWWLLWRTTFGLRLRSVGENPWAAESVGIKVMRTKFVAVVISGVLAGLAGVFIVTVTTSTYSEGQTGGRGYIALAALIFGNWRPVSAVGAATLFGYSDAVRLRGANGVAVHAFLLTGAIATTLIAIIAAVQGRWKSAALSGSVSTVLWIWYLSTDSLPKEFLPYTPYIVTLVVAATALRKLRMPQALGAIFTKGEAQ</sequence>
<keyword evidence="5 7" id="KW-0472">Membrane</keyword>